<keyword evidence="1" id="KW-1133">Transmembrane helix</keyword>
<reference evidence="3" key="1">
    <citation type="submission" date="2019-06" db="EMBL/GenBank/DDBJ databases">
        <authorList>
            <person name="Le Quere A."/>
            <person name="Colella S."/>
        </authorList>
    </citation>
    <scope>NUCLEOTIDE SEQUENCE</scope>
    <source>
        <strain evidence="3">EmedicaeMD41</strain>
    </source>
</reference>
<keyword evidence="1" id="KW-0472">Membrane</keyword>
<feature type="transmembrane region" description="Helical" evidence="1">
    <location>
        <begin position="264"/>
        <end position="284"/>
    </location>
</feature>
<feature type="transmembrane region" description="Helical" evidence="1">
    <location>
        <begin position="33"/>
        <end position="53"/>
    </location>
</feature>
<feature type="transmembrane region" description="Helical" evidence="1">
    <location>
        <begin position="150"/>
        <end position="168"/>
    </location>
</feature>
<dbReference type="EMBL" id="CABFNB010000131">
    <property type="protein sequence ID" value="VTZ64574.1"/>
    <property type="molecule type" value="Genomic_DNA"/>
</dbReference>
<accession>A0A508X454</accession>
<dbReference type="AlphaFoldDB" id="A0A508X454"/>
<name>A0A508X454_9HYPH</name>
<feature type="transmembrane region" description="Helical" evidence="1">
    <location>
        <begin position="203"/>
        <end position="227"/>
    </location>
</feature>
<protein>
    <submittedName>
        <fullName evidence="3">Exopolysaccharide production protein ExoZ</fullName>
    </submittedName>
</protein>
<dbReference type="PANTHER" id="PTHR23028:SF131">
    <property type="entry name" value="BLR2367 PROTEIN"/>
    <property type="match status" value="1"/>
</dbReference>
<evidence type="ECO:0000256" key="1">
    <source>
        <dbReference type="SAM" id="Phobius"/>
    </source>
</evidence>
<dbReference type="GO" id="GO:0016020">
    <property type="term" value="C:membrane"/>
    <property type="evidence" value="ECO:0007669"/>
    <property type="project" value="TreeGrafter"/>
</dbReference>
<feature type="transmembrane region" description="Helical" evidence="1">
    <location>
        <begin position="174"/>
        <end position="196"/>
    </location>
</feature>
<proteinExistence type="predicted"/>
<feature type="transmembrane region" description="Helical" evidence="1">
    <location>
        <begin position="74"/>
        <end position="98"/>
    </location>
</feature>
<feature type="transmembrane region" description="Helical" evidence="1">
    <location>
        <begin position="118"/>
        <end position="138"/>
    </location>
</feature>
<feature type="domain" description="Acyltransferase 3" evidence="2">
    <location>
        <begin position="4"/>
        <end position="307"/>
    </location>
</feature>
<gene>
    <name evidence="3" type="primary">exoZ</name>
    <name evidence="3" type="ORF">EMEDMD4_620046</name>
</gene>
<organism evidence="3">
    <name type="scientific">Sinorhizobium medicae</name>
    <dbReference type="NCBI Taxonomy" id="110321"/>
    <lineage>
        <taxon>Bacteria</taxon>
        <taxon>Pseudomonadati</taxon>
        <taxon>Pseudomonadota</taxon>
        <taxon>Alphaproteobacteria</taxon>
        <taxon>Hyphomicrobiales</taxon>
        <taxon>Rhizobiaceae</taxon>
        <taxon>Sinorhizobium/Ensifer group</taxon>
        <taxon>Sinorhizobium</taxon>
    </lineage>
</organism>
<dbReference type="InterPro" id="IPR050879">
    <property type="entry name" value="Acyltransferase_3"/>
</dbReference>
<evidence type="ECO:0000313" key="3">
    <source>
        <dbReference type="EMBL" id="VTZ64574.1"/>
    </source>
</evidence>
<evidence type="ECO:0000259" key="2">
    <source>
        <dbReference type="Pfam" id="PF01757"/>
    </source>
</evidence>
<dbReference type="Proteomes" id="UP000507954">
    <property type="component" value="Unassembled WGS sequence"/>
</dbReference>
<dbReference type="GO" id="GO:0000271">
    <property type="term" value="P:polysaccharide biosynthetic process"/>
    <property type="evidence" value="ECO:0007669"/>
    <property type="project" value="TreeGrafter"/>
</dbReference>
<dbReference type="PANTHER" id="PTHR23028">
    <property type="entry name" value="ACETYLTRANSFERASE"/>
    <property type="match status" value="1"/>
</dbReference>
<feature type="transmembrane region" description="Helical" evidence="1">
    <location>
        <begin position="290"/>
        <end position="312"/>
    </location>
</feature>
<sequence length="335" mass="36050">MKTIYGIQYLRAAAALAVVFFHAAEKTGHHFTIGAAGVDVFFVISGFIMWVISDRRPVTPLEFIRDRARRIVPVYWLATAVMVAGALAGLFPNLVLSLEHVLASLFFVPARSPSSGEIWPVLVQGWTLNFEMLFYLVFAGSLVLPRNWRLPAMSGLFLALVIVGRVATFDSALMLTYTRPIILEFVAGMIIAEFWLKGRVPPLAVGSALMACSLGGFALIGLLALPFDELTTGPLAVLLVLGVLSLEANGCLRRVPLPALIGDASYSIYLWHTFAISVVAKVALEIDLGAPATMFMAVLSGTLIGVAAYMMLERPLMRRGNAGRVAGGLAGRAAE</sequence>
<feature type="transmembrane region" description="Helical" evidence="1">
    <location>
        <begin position="233"/>
        <end position="252"/>
    </location>
</feature>
<dbReference type="GO" id="GO:0016747">
    <property type="term" value="F:acyltransferase activity, transferring groups other than amino-acyl groups"/>
    <property type="evidence" value="ECO:0007669"/>
    <property type="project" value="InterPro"/>
</dbReference>
<dbReference type="RefSeq" id="WP_127617378.1">
    <property type="nucleotide sequence ID" value="NZ_CABFNB010000131.1"/>
</dbReference>
<dbReference type="InterPro" id="IPR002656">
    <property type="entry name" value="Acyl_transf_3_dom"/>
</dbReference>
<keyword evidence="1" id="KW-0812">Transmembrane</keyword>
<dbReference type="Pfam" id="PF01757">
    <property type="entry name" value="Acyl_transf_3"/>
    <property type="match status" value="1"/>
</dbReference>